<evidence type="ECO:0000313" key="2">
    <source>
        <dbReference type="Proteomes" id="UP000190285"/>
    </source>
</evidence>
<proteinExistence type="predicted"/>
<evidence type="ECO:0000313" key="1">
    <source>
        <dbReference type="EMBL" id="SKC59272.1"/>
    </source>
</evidence>
<keyword evidence="2" id="KW-1185">Reference proteome</keyword>
<name>A0A1T5K6A2_9FIRM</name>
<reference evidence="2" key="1">
    <citation type="submission" date="2017-02" db="EMBL/GenBank/DDBJ databases">
        <authorList>
            <person name="Varghese N."/>
            <person name="Submissions S."/>
        </authorList>
    </citation>
    <scope>NUCLEOTIDE SEQUENCE [LARGE SCALE GENOMIC DNA]</scope>
    <source>
        <strain evidence="2">M1</strain>
    </source>
</reference>
<dbReference type="STRING" id="36842.SAMN02194393_01668"/>
<protein>
    <submittedName>
        <fullName evidence="1">Uncharacterized protein</fullName>
    </submittedName>
</protein>
<dbReference type="EMBL" id="FUZT01000003">
    <property type="protein sequence ID" value="SKC59272.1"/>
    <property type="molecule type" value="Genomic_DNA"/>
</dbReference>
<dbReference type="Proteomes" id="UP000190285">
    <property type="component" value="Unassembled WGS sequence"/>
</dbReference>
<gene>
    <name evidence="1" type="ORF">SAMN02194393_01668</name>
</gene>
<accession>A0A1T5K6A2</accession>
<dbReference type="AlphaFoldDB" id="A0A1T5K6A2"/>
<organism evidence="1 2">
    <name type="scientific">Maledivibacter halophilus</name>
    <dbReference type="NCBI Taxonomy" id="36842"/>
    <lineage>
        <taxon>Bacteria</taxon>
        <taxon>Bacillati</taxon>
        <taxon>Bacillota</taxon>
        <taxon>Clostridia</taxon>
        <taxon>Peptostreptococcales</taxon>
        <taxon>Caminicellaceae</taxon>
        <taxon>Maledivibacter</taxon>
    </lineage>
</organism>
<sequence length="32" mass="4074">MDERKLRLYRFMLDNEMRNIEQIPEPYRSELS</sequence>